<reference evidence="1 2" key="1">
    <citation type="journal article" date="2016" name="Genome Announc.">
        <title>Complete Genome Sequence of Methylobacterium populi P-1M, Isolated from Pink-Pigmented Household Biofilm.</title>
        <authorList>
            <person name="Morohoshi T."/>
            <person name="Ikeda T."/>
        </authorList>
    </citation>
    <scope>NUCLEOTIDE SEQUENCE [LARGE SCALE GENOMIC DNA]</scope>
    <source>
        <strain evidence="1 2">P-1M</strain>
    </source>
</reference>
<name>A0A160PN97_9HYPH</name>
<protein>
    <submittedName>
        <fullName evidence="1">Transcriptional regulatory protein</fullName>
    </submittedName>
</protein>
<evidence type="ECO:0000313" key="1">
    <source>
        <dbReference type="EMBL" id="BAU93991.1"/>
    </source>
</evidence>
<dbReference type="Proteomes" id="UP000218288">
    <property type="component" value="Chromosome"/>
</dbReference>
<evidence type="ECO:0000313" key="2">
    <source>
        <dbReference type="Proteomes" id="UP000218288"/>
    </source>
</evidence>
<accession>A0A160PN97</accession>
<proteinExistence type="predicted"/>
<sequence>MDAVGTRGAERRMALVLAAQFVRRQMVGVEHIPLVLADEWVRERADLDAGSALRQDEIQDTLAPIHGAAGITPPAGGSSIAVLT</sequence>
<dbReference type="EMBL" id="AP014809">
    <property type="protein sequence ID" value="BAU93991.1"/>
    <property type="molecule type" value="Genomic_DNA"/>
</dbReference>
<organism evidence="1 2">
    <name type="scientific">Methylorubrum populi</name>
    <dbReference type="NCBI Taxonomy" id="223967"/>
    <lineage>
        <taxon>Bacteria</taxon>
        <taxon>Pseudomonadati</taxon>
        <taxon>Pseudomonadota</taxon>
        <taxon>Alphaproteobacteria</taxon>
        <taxon>Hyphomicrobiales</taxon>
        <taxon>Methylobacteriaceae</taxon>
        <taxon>Methylorubrum</taxon>
    </lineage>
</organism>
<gene>
    <name evidence="1" type="ORF">MPPM_5386</name>
</gene>
<dbReference type="AlphaFoldDB" id="A0A160PN97"/>